<gene>
    <name evidence="1" type="ORF">LCI18_014556</name>
</gene>
<name>A0ACD3ZRA9_FUSSC</name>
<sequence>MLSNGTKLTTQAGGYLGAKLRIVQVHGCVLVLVVIFVLKPRLAGSLVHSGDEASTSPVSSTWHIVIAHGTQVLLAEPEKWEDGLTVWLIPRLYGYSNCSLGCRRSSRSPSRRKPST</sequence>
<protein>
    <submittedName>
        <fullName evidence="1">Uncharacterized protein</fullName>
    </submittedName>
</protein>
<organism evidence="1 2">
    <name type="scientific">Fusarium solani subsp. cucurbitae</name>
    <name type="common">Neocosmosporum cucurbitae</name>
    <dbReference type="NCBI Taxonomy" id="2747967"/>
    <lineage>
        <taxon>Eukaryota</taxon>
        <taxon>Fungi</taxon>
        <taxon>Dikarya</taxon>
        <taxon>Ascomycota</taxon>
        <taxon>Pezizomycotina</taxon>
        <taxon>Sordariomycetes</taxon>
        <taxon>Hypocreomycetidae</taxon>
        <taxon>Hypocreales</taxon>
        <taxon>Nectriaceae</taxon>
        <taxon>Fusarium</taxon>
        <taxon>Fusarium solani species complex</taxon>
    </lineage>
</organism>
<proteinExistence type="predicted"/>
<reference evidence="1" key="1">
    <citation type="submission" date="2021-11" db="EMBL/GenBank/DDBJ databases">
        <title>Fusarium solani-melongenae Genome sequencing and assembly.</title>
        <authorList>
            <person name="Xie S."/>
            <person name="Huang L."/>
            <person name="Zhang X."/>
        </authorList>
    </citation>
    <scope>NUCLEOTIDE SEQUENCE</scope>
    <source>
        <strain evidence="1">CRI 24-3</strain>
    </source>
</reference>
<keyword evidence="2" id="KW-1185">Reference proteome</keyword>
<dbReference type="EMBL" id="CP090041">
    <property type="protein sequence ID" value="UPL03622.1"/>
    <property type="molecule type" value="Genomic_DNA"/>
</dbReference>
<evidence type="ECO:0000313" key="1">
    <source>
        <dbReference type="EMBL" id="UPL03622.1"/>
    </source>
</evidence>
<dbReference type="Proteomes" id="UP000830768">
    <property type="component" value="Chromosome 13"/>
</dbReference>
<evidence type="ECO:0000313" key="2">
    <source>
        <dbReference type="Proteomes" id="UP000830768"/>
    </source>
</evidence>
<accession>A0ACD3ZRA9</accession>